<dbReference type="SUPFAM" id="SSF57850">
    <property type="entry name" value="RING/U-box"/>
    <property type="match status" value="1"/>
</dbReference>
<dbReference type="PANTHER" id="PTHR45958:SF11">
    <property type="entry name" value="RING-TYPE E3 UBIQUITIN TRANSFERASE"/>
    <property type="match status" value="1"/>
</dbReference>
<dbReference type="InterPro" id="IPR013083">
    <property type="entry name" value="Znf_RING/FYVE/PHD"/>
</dbReference>
<dbReference type="HOGENOM" id="CLU_1491461_0_0_1"/>
<protein>
    <recommendedName>
        <fullName evidence="3">RING-type E3 ubiquitin transferase</fullName>
    </recommendedName>
</protein>
<dbReference type="InterPro" id="IPR052608">
    <property type="entry name" value="U-box_domain_protein"/>
</dbReference>
<evidence type="ECO:0008006" key="3">
    <source>
        <dbReference type="Google" id="ProtNLM"/>
    </source>
</evidence>
<dbReference type="Gene3D" id="1.25.10.10">
    <property type="entry name" value="Leucine-rich Repeat Variant"/>
    <property type="match status" value="1"/>
</dbReference>
<dbReference type="Proteomes" id="UP000006729">
    <property type="component" value="Chromosome 3"/>
</dbReference>
<dbReference type="AlphaFoldDB" id="B9GYU9"/>
<name>B9GYU9_POPTR</name>
<dbReference type="InParanoid" id="B9GYU9"/>
<keyword evidence="2" id="KW-1185">Reference proteome</keyword>
<evidence type="ECO:0000313" key="2">
    <source>
        <dbReference type="Proteomes" id="UP000006729"/>
    </source>
</evidence>
<dbReference type="eggNOG" id="KOG0167">
    <property type="taxonomic scope" value="Eukaryota"/>
</dbReference>
<dbReference type="PANTHER" id="PTHR45958">
    <property type="entry name" value="RING-TYPE E3 UBIQUITIN TRANSFERASE"/>
    <property type="match status" value="1"/>
</dbReference>
<dbReference type="InterPro" id="IPR011989">
    <property type="entry name" value="ARM-like"/>
</dbReference>
<dbReference type="EMBL" id="CM009292">
    <property type="protein sequence ID" value="PNT45888.1"/>
    <property type="molecule type" value="Genomic_DNA"/>
</dbReference>
<organism evidence="1 2">
    <name type="scientific">Populus trichocarpa</name>
    <name type="common">Western balsam poplar</name>
    <name type="synonym">Populus balsamifera subsp. trichocarpa</name>
    <dbReference type="NCBI Taxonomy" id="3694"/>
    <lineage>
        <taxon>Eukaryota</taxon>
        <taxon>Viridiplantae</taxon>
        <taxon>Streptophyta</taxon>
        <taxon>Embryophyta</taxon>
        <taxon>Tracheophyta</taxon>
        <taxon>Spermatophyta</taxon>
        <taxon>Magnoliopsida</taxon>
        <taxon>eudicotyledons</taxon>
        <taxon>Gunneridae</taxon>
        <taxon>Pentapetalae</taxon>
        <taxon>rosids</taxon>
        <taxon>fabids</taxon>
        <taxon>Malpighiales</taxon>
        <taxon>Salicaceae</taxon>
        <taxon>Saliceae</taxon>
        <taxon>Populus</taxon>
    </lineage>
</organism>
<dbReference type="SUPFAM" id="SSF48371">
    <property type="entry name" value="ARM repeat"/>
    <property type="match status" value="1"/>
</dbReference>
<reference evidence="1 2" key="1">
    <citation type="journal article" date="2006" name="Science">
        <title>The genome of black cottonwood, Populus trichocarpa (Torr. &amp; Gray).</title>
        <authorList>
            <person name="Tuskan G.A."/>
            <person name="Difazio S."/>
            <person name="Jansson S."/>
            <person name="Bohlmann J."/>
            <person name="Grigoriev I."/>
            <person name="Hellsten U."/>
            <person name="Putnam N."/>
            <person name="Ralph S."/>
            <person name="Rombauts S."/>
            <person name="Salamov A."/>
            <person name="Schein J."/>
            <person name="Sterck L."/>
            <person name="Aerts A."/>
            <person name="Bhalerao R.R."/>
            <person name="Bhalerao R.P."/>
            <person name="Blaudez D."/>
            <person name="Boerjan W."/>
            <person name="Brun A."/>
            <person name="Brunner A."/>
            <person name="Busov V."/>
            <person name="Campbell M."/>
            <person name="Carlson J."/>
            <person name="Chalot M."/>
            <person name="Chapman J."/>
            <person name="Chen G.L."/>
            <person name="Cooper D."/>
            <person name="Coutinho P.M."/>
            <person name="Couturier J."/>
            <person name="Covert S."/>
            <person name="Cronk Q."/>
            <person name="Cunningham R."/>
            <person name="Davis J."/>
            <person name="Degroeve S."/>
            <person name="Dejardin A."/>
            <person name="Depamphilis C."/>
            <person name="Detter J."/>
            <person name="Dirks B."/>
            <person name="Dubchak I."/>
            <person name="Duplessis S."/>
            <person name="Ehlting J."/>
            <person name="Ellis B."/>
            <person name="Gendler K."/>
            <person name="Goodstein D."/>
            <person name="Gribskov M."/>
            <person name="Grimwood J."/>
            <person name="Groover A."/>
            <person name="Gunter L."/>
            <person name="Hamberger B."/>
            <person name="Heinze B."/>
            <person name="Helariutta Y."/>
            <person name="Henrissat B."/>
            <person name="Holligan D."/>
            <person name="Holt R."/>
            <person name="Huang W."/>
            <person name="Islam-Faridi N."/>
            <person name="Jones S."/>
            <person name="Jones-Rhoades M."/>
            <person name="Jorgensen R."/>
            <person name="Joshi C."/>
            <person name="Kangasjarvi J."/>
            <person name="Karlsson J."/>
            <person name="Kelleher C."/>
            <person name="Kirkpatrick R."/>
            <person name="Kirst M."/>
            <person name="Kohler A."/>
            <person name="Kalluri U."/>
            <person name="Larimer F."/>
            <person name="Leebens-Mack J."/>
            <person name="Leple J.C."/>
            <person name="Locascio P."/>
            <person name="Lou Y."/>
            <person name="Lucas S."/>
            <person name="Martin F."/>
            <person name="Montanini B."/>
            <person name="Napoli C."/>
            <person name="Nelson D.R."/>
            <person name="Nelson C."/>
            <person name="Nieminen K."/>
            <person name="Nilsson O."/>
            <person name="Pereda V."/>
            <person name="Peter G."/>
            <person name="Philippe R."/>
            <person name="Pilate G."/>
            <person name="Poliakov A."/>
            <person name="Razumovskaya J."/>
            <person name="Richardson P."/>
            <person name="Rinaldi C."/>
            <person name="Ritland K."/>
            <person name="Rouze P."/>
            <person name="Ryaboy D."/>
            <person name="Schmutz J."/>
            <person name="Schrader J."/>
            <person name="Segerman B."/>
            <person name="Shin H."/>
            <person name="Siddiqui A."/>
            <person name="Sterky F."/>
            <person name="Terry A."/>
            <person name="Tsai C.J."/>
            <person name="Uberbacher E."/>
            <person name="Unneberg P."/>
            <person name="Vahala J."/>
            <person name="Wall K."/>
            <person name="Wessler S."/>
            <person name="Yang G."/>
            <person name="Yin T."/>
            <person name="Douglas C."/>
            <person name="Marra M."/>
            <person name="Sandberg G."/>
            <person name="Van de Peer Y."/>
            <person name="Rokhsar D."/>
        </authorList>
    </citation>
    <scope>NUCLEOTIDE SEQUENCE [LARGE SCALE GENOMIC DNA]</scope>
    <source>
        <strain evidence="2">cv. Nisqually</strain>
    </source>
</reference>
<dbReference type="InterPro" id="IPR016024">
    <property type="entry name" value="ARM-type_fold"/>
</dbReference>
<gene>
    <name evidence="1" type="ORF">POPTR_003G160900</name>
</gene>
<proteinExistence type="predicted"/>
<accession>B9GYU9</accession>
<evidence type="ECO:0000313" key="1">
    <source>
        <dbReference type="EMBL" id="PNT45888.1"/>
    </source>
</evidence>
<sequence length="181" mass="20799">MEHKCYYGDMDTINNPQQRKAIQDRFKGGERKCPTCGEELPFFELIPNVNLRRSIDEWKQREMDFKFQAAVSGITKHCDNHKVRKASTLTIFRFNFDLLSIFVNSCYVELKEAIVKAGAVRRIVKLICRGEKGPDAMAVLLRLSKTEALREEIGKTKDCIPLLVSLLHNDNPDVSQKAQRI</sequence>
<dbReference type="Gene3D" id="3.30.40.10">
    <property type="entry name" value="Zinc/RING finger domain, C3HC4 (zinc finger)"/>
    <property type="match status" value="1"/>
</dbReference>